<accession>A0ABQ9FHM1</accession>
<dbReference type="InterPro" id="IPR017452">
    <property type="entry name" value="GPCR_Rhodpsn_7TM"/>
</dbReference>
<feature type="transmembrane region" description="Helical" evidence="8">
    <location>
        <begin position="297"/>
        <end position="318"/>
    </location>
</feature>
<name>A0ABQ9FHM1_TEGGR</name>
<gene>
    <name evidence="10" type="ORF">KUTeg_006036</name>
</gene>
<evidence type="ECO:0000256" key="1">
    <source>
        <dbReference type="ARBA" id="ARBA00004141"/>
    </source>
</evidence>
<feature type="domain" description="G-protein coupled receptors family 1 profile" evidence="9">
    <location>
        <begin position="50"/>
        <end position="317"/>
    </location>
</feature>
<proteinExistence type="predicted"/>
<dbReference type="PANTHER" id="PTHR24243">
    <property type="entry name" value="G-PROTEIN COUPLED RECEPTOR"/>
    <property type="match status" value="1"/>
</dbReference>
<reference evidence="10 11" key="1">
    <citation type="submission" date="2022-12" db="EMBL/GenBank/DDBJ databases">
        <title>Chromosome-level genome of Tegillarca granosa.</title>
        <authorList>
            <person name="Kim J."/>
        </authorList>
    </citation>
    <scope>NUCLEOTIDE SEQUENCE [LARGE SCALE GENOMIC DNA]</scope>
    <source>
        <strain evidence="10">Teg-2019</strain>
        <tissue evidence="10">Adductor muscle</tissue>
    </source>
</reference>
<sequence length="342" mass="39200">MATTLQMIVANSTADVLPADGEEYTSELAEIDKYFWIFFSPIFLIFGVVGNILNILVLIRMKFYKNATLLLLFCLAWTDMVVLIVGLPRYWLTNTFDFDLRTVSQFSCKFSLFLIYFSMQLSSWILVLVTLIRFVKTVFSLKYSSSKGFVNMRKTIIAFCIIAIILICINFHLFITNGINSDGDCSSLTEEYLEFDEKVFVFIDFAFLSLIPAIIMIVCNVFIFLKIRELASPVRRMSIGQMNPNKVQKKTISKVTMMIVITSVYFIIATVPISIYFIVDSYVRPGASAKVEAQLDLAWTITYLFEYSQFTLNFYLWFGRSESYDPANTSEMNHKPSATLST</sequence>
<dbReference type="SUPFAM" id="SSF81321">
    <property type="entry name" value="Family A G protein-coupled receptor-like"/>
    <property type="match status" value="1"/>
</dbReference>
<keyword evidence="6" id="KW-0675">Receptor</keyword>
<evidence type="ECO:0000313" key="11">
    <source>
        <dbReference type="Proteomes" id="UP001217089"/>
    </source>
</evidence>
<feature type="transmembrane region" description="Helical" evidence="8">
    <location>
        <begin position="69"/>
        <end position="92"/>
    </location>
</feature>
<protein>
    <recommendedName>
        <fullName evidence="9">G-protein coupled receptors family 1 profile domain-containing protein</fullName>
    </recommendedName>
</protein>
<dbReference type="PANTHER" id="PTHR24243:SF230">
    <property type="entry name" value="G-PROTEIN COUPLED RECEPTORS FAMILY 1 PROFILE DOMAIN-CONTAINING PROTEIN"/>
    <property type="match status" value="1"/>
</dbReference>
<evidence type="ECO:0000256" key="5">
    <source>
        <dbReference type="ARBA" id="ARBA00023136"/>
    </source>
</evidence>
<feature type="transmembrane region" description="Helical" evidence="8">
    <location>
        <begin position="112"/>
        <end position="135"/>
    </location>
</feature>
<dbReference type="Proteomes" id="UP001217089">
    <property type="component" value="Unassembled WGS sequence"/>
</dbReference>
<evidence type="ECO:0000256" key="6">
    <source>
        <dbReference type="ARBA" id="ARBA00023170"/>
    </source>
</evidence>
<dbReference type="PROSITE" id="PS50262">
    <property type="entry name" value="G_PROTEIN_RECEP_F1_2"/>
    <property type="match status" value="1"/>
</dbReference>
<feature type="transmembrane region" description="Helical" evidence="8">
    <location>
        <begin position="199"/>
        <end position="225"/>
    </location>
</feature>
<evidence type="ECO:0000259" key="9">
    <source>
        <dbReference type="PROSITE" id="PS50262"/>
    </source>
</evidence>
<evidence type="ECO:0000256" key="4">
    <source>
        <dbReference type="ARBA" id="ARBA00023040"/>
    </source>
</evidence>
<dbReference type="Gene3D" id="1.20.1070.10">
    <property type="entry name" value="Rhodopsin 7-helix transmembrane proteins"/>
    <property type="match status" value="1"/>
</dbReference>
<feature type="transmembrane region" description="Helical" evidence="8">
    <location>
        <begin position="156"/>
        <end position="179"/>
    </location>
</feature>
<keyword evidence="3 8" id="KW-1133">Transmembrane helix</keyword>
<feature type="transmembrane region" description="Helical" evidence="8">
    <location>
        <begin position="34"/>
        <end position="57"/>
    </location>
</feature>
<keyword evidence="2 8" id="KW-0812">Transmembrane</keyword>
<keyword evidence="7" id="KW-0807">Transducer</keyword>
<feature type="transmembrane region" description="Helical" evidence="8">
    <location>
        <begin position="255"/>
        <end position="277"/>
    </location>
</feature>
<dbReference type="PRINTS" id="PR00237">
    <property type="entry name" value="GPCRRHODOPSN"/>
</dbReference>
<evidence type="ECO:0000256" key="8">
    <source>
        <dbReference type="SAM" id="Phobius"/>
    </source>
</evidence>
<evidence type="ECO:0000256" key="3">
    <source>
        <dbReference type="ARBA" id="ARBA00022989"/>
    </source>
</evidence>
<comment type="caution">
    <text evidence="10">The sequence shown here is derived from an EMBL/GenBank/DDBJ whole genome shotgun (WGS) entry which is preliminary data.</text>
</comment>
<dbReference type="InterPro" id="IPR000276">
    <property type="entry name" value="GPCR_Rhodpsn"/>
</dbReference>
<organism evidence="10 11">
    <name type="scientific">Tegillarca granosa</name>
    <name type="common">Malaysian cockle</name>
    <name type="synonym">Anadara granosa</name>
    <dbReference type="NCBI Taxonomy" id="220873"/>
    <lineage>
        <taxon>Eukaryota</taxon>
        <taxon>Metazoa</taxon>
        <taxon>Spiralia</taxon>
        <taxon>Lophotrochozoa</taxon>
        <taxon>Mollusca</taxon>
        <taxon>Bivalvia</taxon>
        <taxon>Autobranchia</taxon>
        <taxon>Pteriomorphia</taxon>
        <taxon>Arcoida</taxon>
        <taxon>Arcoidea</taxon>
        <taxon>Arcidae</taxon>
        <taxon>Tegillarca</taxon>
    </lineage>
</organism>
<keyword evidence="4" id="KW-0297">G-protein coupled receptor</keyword>
<dbReference type="Pfam" id="PF00001">
    <property type="entry name" value="7tm_1"/>
    <property type="match status" value="1"/>
</dbReference>
<evidence type="ECO:0000256" key="2">
    <source>
        <dbReference type="ARBA" id="ARBA00022692"/>
    </source>
</evidence>
<keyword evidence="11" id="KW-1185">Reference proteome</keyword>
<evidence type="ECO:0000256" key="7">
    <source>
        <dbReference type="ARBA" id="ARBA00023224"/>
    </source>
</evidence>
<keyword evidence="5 8" id="KW-0472">Membrane</keyword>
<evidence type="ECO:0000313" key="10">
    <source>
        <dbReference type="EMBL" id="KAJ8316022.1"/>
    </source>
</evidence>
<dbReference type="EMBL" id="JARBDR010000328">
    <property type="protein sequence ID" value="KAJ8316022.1"/>
    <property type="molecule type" value="Genomic_DNA"/>
</dbReference>
<comment type="subcellular location">
    <subcellularLocation>
        <location evidence="1">Membrane</location>
        <topology evidence="1">Multi-pass membrane protein</topology>
    </subcellularLocation>
</comment>